<reference evidence="3 4" key="1">
    <citation type="submission" date="2015-09" db="EMBL/GenBank/DDBJ databases">
        <authorList>
            <consortium name="Pathogen Informatics"/>
        </authorList>
    </citation>
    <scope>NUCLEOTIDE SEQUENCE [LARGE SCALE GENOMIC DNA]</scope>
    <source>
        <strain evidence="3 4">2789STDY5608863</strain>
    </source>
</reference>
<feature type="domain" description="KilA-N DNA-binding" evidence="2">
    <location>
        <begin position="13"/>
        <end position="90"/>
    </location>
</feature>
<dbReference type="RefSeq" id="WP_055261130.1">
    <property type="nucleotide sequence ID" value="NZ_CYXV01000002.1"/>
</dbReference>
<evidence type="ECO:0000313" key="4">
    <source>
        <dbReference type="Proteomes" id="UP000095495"/>
    </source>
</evidence>
<dbReference type="AlphaFoldDB" id="A0A173RD24"/>
<dbReference type="Proteomes" id="UP000095495">
    <property type="component" value="Unassembled WGS sequence"/>
</dbReference>
<name>A0A173RD24_9FIRM</name>
<evidence type="ECO:0000259" key="2">
    <source>
        <dbReference type="Pfam" id="PF10543"/>
    </source>
</evidence>
<protein>
    <submittedName>
        <fullName evidence="3">ORF6N domain</fullName>
    </submittedName>
</protein>
<accession>A0A173RD24</accession>
<organism evidence="3 4">
    <name type="scientific">Roseburia faecis</name>
    <dbReference type="NCBI Taxonomy" id="301302"/>
    <lineage>
        <taxon>Bacteria</taxon>
        <taxon>Bacillati</taxon>
        <taxon>Bacillota</taxon>
        <taxon>Clostridia</taxon>
        <taxon>Lachnospirales</taxon>
        <taxon>Lachnospiraceae</taxon>
        <taxon>Roseburia</taxon>
    </lineage>
</organism>
<dbReference type="EMBL" id="CYXV01000002">
    <property type="protein sequence ID" value="CUM75685.1"/>
    <property type="molecule type" value="Genomic_DNA"/>
</dbReference>
<evidence type="ECO:0000313" key="3">
    <source>
        <dbReference type="EMBL" id="CUM75685.1"/>
    </source>
</evidence>
<feature type="compositionally biased region" description="Basic and acidic residues" evidence="1">
    <location>
        <begin position="169"/>
        <end position="187"/>
    </location>
</feature>
<sequence length="187" mass="21647">MDNLVHIGNADISIKEYKGERVVTFKDIDMVHERPDGTARKIFNDNKKHFILGEDYFVRNSDEAKGEFGVTAPNGMYLFTEQGYLMLAKSFTDDLAWEVQKKLVSSYFNVYFRMRLEHCSRVRNQILRMKGSDCMSEKEKRVVEKLRDAIPNMTDFQKGYVLGMVESSASKHSEQGEKNETHNGKEN</sequence>
<evidence type="ECO:0000256" key="1">
    <source>
        <dbReference type="SAM" id="MobiDB-lite"/>
    </source>
</evidence>
<gene>
    <name evidence="3" type="ORF">ERS852420_00456</name>
</gene>
<feature type="region of interest" description="Disordered" evidence="1">
    <location>
        <begin position="168"/>
        <end position="187"/>
    </location>
</feature>
<dbReference type="Pfam" id="PF10543">
    <property type="entry name" value="ORF6N"/>
    <property type="match status" value="1"/>
</dbReference>
<proteinExistence type="predicted"/>
<dbReference type="InterPro" id="IPR018873">
    <property type="entry name" value="KilA-N_DNA-bd_domain"/>
</dbReference>